<feature type="compositionally biased region" description="Basic and acidic residues" evidence="7">
    <location>
        <begin position="1393"/>
        <end position="1408"/>
    </location>
</feature>
<keyword evidence="4 6" id="KW-0175">Coiled coil</keyword>
<dbReference type="InterPro" id="IPR000237">
    <property type="entry name" value="GRIP_dom"/>
</dbReference>
<sequence>MWGFSFDDLARRAQQEAAKLAEQAQDAAASMQSPSLFNLDSMNPESTSQNAPSTVQPAPSLFGSSDNNYSNINTAPPAYNSRVMPEGEGNVDHVSALVNDVASPRAANAVPIHTSANTILDGSKTTVGSNKKKEKIAVTKLSTVSAAGTDDFFDSWGDNYDSGGANSTNVEWGQEELQPVDDVAVYSLDATRVEDGIEKRQVVVHEEQTEANAWEEEEDFEVPDHDEPMAQEASPKEETVHSNADDPDGNAWAEDLDIPDDDQVEPTDPVQSEPSPAVFHSNTNDNQVEQSDPVQSEPPSEAMNSNANSDEPDANGWGDDLDIADDDQVEPTDPVQSDPSHEVFNSNANADEDGYHAEQSDPVQSEPPSEAVKSNTRSDVPDANAWGDDLDIADDKQVDINSPVQSEPLPEAINSNANADEPDRNGWTDDLDMADDNHAEQVADDNIVQQSDPDQSEPSPESVNSNANAWGDGVDVMDDTSAEPNVQDNSNELNTENTEPSKEHHFDANTWHGATESNNDDLIAQTQPEAAPVEFCAVEEDEFEPQKAATEVIAVKNSDDVHVKNVEEDVWAGDVNIREENEVAAEQHDQDEVEGALINRNELELADPDPSSVEGKAEGFALSEEADETVDNHLASEVVDGLAVVEEIDPRGDTDIGIAESNLDEDGRDNAHSNQEPLATATAQDNDKTDLIKMNMSGIDDFKKHESSVNGDSVGGDYTNDPWAEDDLDIDVSRSNEAENTDLLAADSADIPKEQPTSVTSTPDAPVPPGDSIEASSPEQLPSVSDNDPTADEVREQPQIQPYEPVRTELSHISEEKQSIALPPVQAAPKSSIFDAAPDIAAATQSLQSVFDASNLFDTSKSSSMFGWSFPNAPSPNDALDRKGEDTPAVSEVLPSVEETVPSPPTETKAIDLYNDDELDDMYDDESDEDEEEDANVSSETHPSIETNEKADGRIPTEALPQHAVEKFVKQLERMTESHQLEMDELHRTYKNEIAQLQRELEEERTEKKKAKAREAVAAQDKHLSQMRDLEKTFNKTLQQKEEELQQVMQRNEGFTLKMDSMKREVDGLLKLVDERDDEICRLKQGHGNTLMKVEDSIKGNQQELSRKDTEIRDLKSSLASVQAELDSTTEHYNTLKSRAKAVATELKDRRIEVRTLTSQNEELTTANASLETELANLKSQNDQQQRTLGYKDKDIESLNEKIKALNKEVSSKDSLLQDRSSVGEKAISSYKRKAQEALAAANSRLAAANQAREEAESDAKAAKTASDDAVERARVAEAKRTEAERSASEATELLEVERSANLQAVADLQQAVDEMRETIESMRAELHDAESSKESLHSDIERTKSRLGEQRKLNAELRQKLLEAKDLCNSLQEEVHDLRDEAQRSSAAAFKRQKDDSLNETHKDDTKFGTNQRAESDGTIIMLQQELQGANDAIAELKLALRMALLENAESSAADGKIESASAPIDQGHNPNETSHGNDSTPLFFAIEKQNELNTARDEINRLANMLGDAESEKQEAFDAMEKMRQEMEQANARLQRYEKLGMKSTRPPSACAVGYSSYRGAGHSNGTVSRENDSAVNLEYLKNVMLSYLNAKTLTERRKLVPVVATVLCLTPEEHSKAVQSVEESAGLGGVASSFWENLESKAHNLM</sequence>
<dbReference type="Pfam" id="PF01465">
    <property type="entry name" value="GRIP"/>
    <property type="match status" value="1"/>
</dbReference>
<feature type="compositionally biased region" description="Polar residues" evidence="7">
    <location>
        <begin position="334"/>
        <end position="349"/>
    </location>
</feature>
<organism evidence="9 10">
    <name type="scientific">Cyclotella atomus</name>
    <dbReference type="NCBI Taxonomy" id="382360"/>
    <lineage>
        <taxon>Eukaryota</taxon>
        <taxon>Sar</taxon>
        <taxon>Stramenopiles</taxon>
        <taxon>Ochrophyta</taxon>
        <taxon>Bacillariophyta</taxon>
        <taxon>Coscinodiscophyceae</taxon>
        <taxon>Thalassiosirophycidae</taxon>
        <taxon>Stephanodiscales</taxon>
        <taxon>Stephanodiscaceae</taxon>
        <taxon>Cyclotella</taxon>
    </lineage>
</organism>
<feature type="compositionally biased region" description="Polar residues" evidence="7">
    <location>
        <begin position="269"/>
        <end position="309"/>
    </location>
</feature>
<feature type="coiled-coil region" evidence="6">
    <location>
        <begin position="969"/>
        <end position="1065"/>
    </location>
</feature>
<feature type="compositionally biased region" description="Low complexity" evidence="7">
    <location>
        <begin position="449"/>
        <end position="462"/>
    </location>
</feature>
<feature type="region of interest" description="Disordered" evidence="7">
    <location>
        <begin position="872"/>
        <end position="953"/>
    </location>
</feature>
<feature type="compositionally biased region" description="Polar residues" evidence="7">
    <location>
        <begin position="936"/>
        <end position="946"/>
    </location>
</feature>
<dbReference type="GO" id="GO:0012505">
    <property type="term" value="C:endomembrane system"/>
    <property type="evidence" value="ECO:0007669"/>
    <property type="project" value="UniProtKB-SubCell"/>
</dbReference>
<comment type="caution">
    <text evidence="9">The sequence shown here is derived from an EMBL/GenBank/DDBJ whole genome shotgun (WGS) entry which is preliminary data.</text>
</comment>
<name>A0ABD3PP03_9STRA</name>
<feature type="region of interest" description="Disordered" evidence="7">
    <location>
        <begin position="208"/>
        <end position="505"/>
    </location>
</feature>
<keyword evidence="3" id="KW-0963">Cytoplasm</keyword>
<dbReference type="EMBL" id="JALLPJ020000522">
    <property type="protein sequence ID" value="KAL3789452.1"/>
    <property type="molecule type" value="Genomic_DNA"/>
</dbReference>
<feature type="compositionally biased region" description="Acidic residues" evidence="7">
    <location>
        <begin position="254"/>
        <end position="265"/>
    </location>
</feature>
<evidence type="ECO:0000256" key="7">
    <source>
        <dbReference type="SAM" id="MobiDB-lite"/>
    </source>
</evidence>
<feature type="compositionally biased region" description="Polar residues" evidence="7">
    <location>
        <begin position="774"/>
        <end position="788"/>
    </location>
</feature>
<dbReference type="PANTHER" id="PTHR23157:SF25">
    <property type="entry name" value="GRIP AND COILED-COIL DOMAIN-CONTAINING PROTEIN 1"/>
    <property type="match status" value="1"/>
</dbReference>
<dbReference type="Gene3D" id="1.10.220.60">
    <property type="entry name" value="GRIP domain"/>
    <property type="match status" value="1"/>
</dbReference>
<dbReference type="Proteomes" id="UP001530400">
    <property type="component" value="Unassembled WGS sequence"/>
</dbReference>
<feature type="region of interest" description="Disordered" evidence="7">
    <location>
        <begin position="20"/>
        <end position="74"/>
    </location>
</feature>
<feature type="coiled-coil region" evidence="6">
    <location>
        <begin position="1487"/>
        <end position="1542"/>
    </location>
</feature>
<dbReference type="Gene3D" id="1.10.287.1490">
    <property type="match status" value="1"/>
</dbReference>
<evidence type="ECO:0000256" key="6">
    <source>
        <dbReference type="SAM" id="Coils"/>
    </source>
</evidence>
<feature type="compositionally biased region" description="Acidic residues" evidence="7">
    <location>
        <begin position="319"/>
        <end position="330"/>
    </location>
</feature>
<feature type="region of interest" description="Disordered" evidence="7">
    <location>
        <begin position="1380"/>
        <end position="1412"/>
    </location>
</feature>
<feature type="region of interest" description="Disordered" evidence="7">
    <location>
        <begin position="645"/>
        <end position="824"/>
    </location>
</feature>
<feature type="compositionally biased region" description="Polar residues" evidence="7">
    <location>
        <begin position="672"/>
        <end position="684"/>
    </location>
</feature>
<dbReference type="GO" id="GO:0005737">
    <property type="term" value="C:cytoplasm"/>
    <property type="evidence" value="ECO:0007669"/>
    <property type="project" value="UniProtKB-SubCell"/>
</dbReference>
<feature type="compositionally biased region" description="Basic and acidic residues" evidence="7">
    <location>
        <begin position="222"/>
        <end position="244"/>
    </location>
</feature>
<feature type="region of interest" description="Disordered" evidence="7">
    <location>
        <begin position="602"/>
        <end position="626"/>
    </location>
</feature>
<feature type="compositionally biased region" description="Basic and acidic residues" evidence="7">
    <location>
        <begin position="1252"/>
        <end position="1271"/>
    </location>
</feature>
<feature type="domain" description="GRIP" evidence="8">
    <location>
        <begin position="1573"/>
        <end position="1623"/>
    </location>
</feature>
<evidence type="ECO:0000256" key="4">
    <source>
        <dbReference type="ARBA" id="ARBA00023054"/>
    </source>
</evidence>
<evidence type="ECO:0000256" key="2">
    <source>
        <dbReference type="ARBA" id="ARBA00004496"/>
    </source>
</evidence>
<protein>
    <recommendedName>
        <fullName evidence="8">GRIP domain-containing protein</fullName>
    </recommendedName>
</protein>
<dbReference type="PANTHER" id="PTHR23157">
    <property type="entry name" value="GRIP AND COILED-COIL DOMAIN-CONTAINING PROTEIN 1"/>
    <property type="match status" value="1"/>
</dbReference>
<dbReference type="InterPro" id="IPR051952">
    <property type="entry name" value="Golgi-autophagy_related"/>
</dbReference>
<feature type="compositionally biased region" description="Polar residues" evidence="7">
    <location>
        <begin position="482"/>
        <end position="498"/>
    </location>
</feature>
<feature type="region of interest" description="Disordered" evidence="7">
    <location>
        <begin position="1251"/>
        <end position="1271"/>
    </location>
</feature>
<evidence type="ECO:0000256" key="3">
    <source>
        <dbReference type="ARBA" id="ARBA00022490"/>
    </source>
</evidence>
<reference evidence="9 10" key="1">
    <citation type="submission" date="2024-10" db="EMBL/GenBank/DDBJ databases">
        <title>Updated reference genomes for cyclostephanoid diatoms.</title>
        <authorList>
            <person name="Roberts W.R."/>
            <person name="Alverson A.J."/>
        </authorList>
    </citation>
    <scope>NUCLEOTIDE SEQUENCE [LARGE SCALE GENOMIC DNA]</scope>
    <source>
        <strain evidence="9 10">AJA010-31</strain>
    </source>
</reference>
<keyword evidence="5" id="KW-0472">Membrane</keyword>
<evidence type="ECO:0000256" key="5">
    <source>
        <dbReference type="ARBA" id="ARBA00023136"/>
    </source>
</evidence>
<proteinExistence type="predicted"/>
<dbReference type="SMART" id="SM00755">
    <property type="entry name" value="Grip"/>
    <property type="match status" value="1"/>
</dbReference>
<feature type="compositionally biased region" description="Low complexity" evidence="7">
    <location>
        <begin position="20"/>
        <end position="29"/>
    </location>
</feature>
<evidence type="ECO:0000256" key="1">
    <source>
        <dbReference type="ARBA" id="ARBA00004184"/>
    </source>
</evidence>
<accession>A0ABD3PP03</accession>
<gene>
    <name evidence="9" type="ORF">ACHAWO_002781</name>
</gene>
<feature type="compositionally biased region" description="Polar residues" evidence="7">
    <location>
        <begin position="361"/>
        <end position="378"/>
    </location>
</feature>
<feature type="compositionally biased region" description="Acidic residues" evidence="7">
    <location>
        <begin position="914"/>
        <end position="935"/>
    </location>
</feature>
<keyword evidence="10" id="KW-1185">Reference proteome</keyword>
<evidence type="ECO:0000313" key="10">
    <source>
        <dbReference type="Proteomes" id="UP001530400"/>
    </source>
</evidence>
<evidence type="ECO:0000313" key="9">
    <source>
        <dbReference type="EMBL" id="KAL3789452.1"/>
    </source>
</evidence>
<dbReference type="PROSITE" id="PS50913">
    <property type="entry name" value="GRIP"/>
    <property type="match status" value="1"/>
</dbReference>
<evidence type="ECO:0000259" key="8">
    <source>
        <dbReference type="PROSITE" id="PS50913"/>
    </source>
</evidence>
<feature type="compositionally biased region" description="Basic and acidic residues" evidence="7">
    <location>
        <begin position="806"/>
        <end position="818"/>
    </location>
</feature>
<comment type="subcellular location">
    <subcellularLocation>
        <location evidence="2">Cytoplasm</location>
    </subcellularLocation>
    <subcellularLocation>
        <location evidence="1">Endomembrane system</location>
        <topology evidence="1">Peripheral membrane protein</topology>
    </subcellularLocation>
</comment>
<feature type="compositionally biased region" description="Polar residues" evidence="7">
    <location>
        <begin position="30"/>
        <end position="74"/>
    </location>
</feature>